<organism evidence="2">
    <name type="scientific">marine metagenome</name>
    <dbReference type="NCBI Taxonomy" id="408172"/>
    <lineage>
        <taxon>unclassified sequences</taxon>
        <taxon>metagenomes</taxon>
        <taxon>ecological metagenomes</taxon>
    </lineage>
</organism>
<protein>
    <recommendedName>
        <fullName evidence="1">Metallo-beta-lactamase domain-containing protein</fullName>
    </recommendedName>
</protein>
<dbReference type="EMBL" id="UINC01111532">
    <property type="protein sequence ID" value="SVC79820.1"/>
    <property type="molecule type" value="Genomic_DNA"/>
</dbReference>
<dbReference type="PANTHER" id="PTHR11203:SF37">
    <property type="entry name" value="INTEGRATOR COMPLEX SUBUNIT 11"/>
    <property type="match status" value="1"/>
</dbReference>
<feature type="domain" description="Metallo-beta-lactamase" evidence="1">
    <location>
        <begin position="40"/>
        <end position="128"/>
    </location>
</feature>
<dbReference type="PANTHER" id="PTHR11203">
    <property type="entry name" value="CLEAVAGE AND POLYADENYLATION SPECIFICITY FACTOR FAMILY MEMBER"/>
    <property type="match status" value="1"/>
</dbReference>
<gene>
    <name evidence="2" type="ORF">METZ01_LOCUS332674</name>
</gene>
<name>A0A382Q495_9ZZZZ</name>
<evidence type="ECO:0000259" key="1">
    <source>
        <dbReference type="Pfam" id="PF00753"/>
    </source>
</evidence>
<dbReference type="AlphaFoldDB" id="A0A382Q495"/>
<reference evidence="2" key="1">
    <citation type="submission" date="2018-05" db="EMBL/GenBank/DDBJ databases">
        <authorList>
            <person name="Lanie J.A."/>
            <person name="Ng W.-L."/>
            <person name="Kazmierczak K.M."/>
            <person name="Andrzejewski T.M."/>
            <person name="Davidsen T.M."/>
            <person name="Wayne K.J."/>
            <person name="Tettelin H."/>
            <person name="Glass J.I."/>
            <person name="Rusch D."/>
            <person name="Podicherti R."/>
            <person name="Tsui H.-C.T."/>
            <person name="Winkler M.E."/>
        </authorList>
    </citation>
    <scope>NUCLEOTIDE SEQUENCE</scope>
</reference>
<dbReference type="InterPro" id="IPR036866">
    <property type="entry name" value="RibonucZ/Hydroxyglut_hydro"/>
</dbReference>
<dbReference type="GO" id="GO:0004521">
    <property type="term" value="F:RNA endonuclease activity"/>
    <property type="evidence" value="ECO:0007669"/>
    <property type="project" value="TreeGrafter"/>
</dbReference>
<dbReference type="SUPFAM" id="SSF56281">
    <property type="entry name" value="Metallo-hydrolase/oxidoreductase"/>
    <property type="match status" value="1"/>
</dbReference>
<dbReference type="InterPro" id="IPR001279">
    <property type="entry name" value="Metallo-B-lactamas"/>
</dbReference>
<sequence>MIITNNNLIVLLTAVFVSGNCGVTPLEGASVKFLGAASQVSGSCYYFQTKEVNFLVDCGFYYPENQAMEYEKDKKFTNDINTQVPVSPQSISAIVITHSHLDHIGKIPLFVKHGFNGRIISTKLTKELSLVMMEMILKGTDMGKEDFTKSSNSKVVHSQKKCIWVKKIIRPNKIQMNRGQLFDQELRLCSGCLKIEVDQIRVLFE</sequence>
<dbReference type="InterPro" id="IPR050698">
    <property type="entry name" value="MBL"/>
</dbReference>
<dbReference type="Gene3D" id="3.60.15.10">
    <property type="entry name" value="Ribonuclease Z/Hydroxyacylglutathione hydrolase-like"/>
    <property type="match status" value="1"/>
</dbReference>
<dbReference type="Pfam" id="PF00753">
    <property type="entry name" value="Lactamase_B"/>
    <property type="match status" value="1"/>
</dbReference>
<evidence type="ECO:0000313" key="2">
    <source>
        <dbReference type="EMBL" id="SVC79820.1"/>
    </source>
</evidence>
<feature type="non-terminal residue" evidence="2">
    <location>
        <position position="205"/>
    </location>
</feature>
<accession>A0A382Q495</accession>
<proteinExistence type="predicted"/>